<feature type="compositionally biased region" description="Basic and acidic residues" evidence="1">
    <location>
        <begin position="83"/>
        <end position="93"/>
    </location>
</feature>
<gene>
    <name evidence="2" type="ORF">GAK35_00107</name>
</gene>
<comment type="caution">
    <text evidence="2">The sequence shown here is derived from an EMBL/GenBank/DDBJ whole genome shotgun (WGS) entry which is preliminary data.</text>
</comment>
<name>A0A7V8JWD7_9BURK</name>
<evidence type="ECO:0000313" key="3">
    <source>
        <dbReference type="Proteomes" id="UP000462435"/>
    </source>
</evidence>
<feature type="region of interest" description="Disordered" evidence="1">
    <location>
        <begin position="48"/>
        <end position="122"/>
    </location>
</feature>
<proteinExistence type="predicted"/>
<sequence>MRQSASPIPNFAQLFGAAVGSVTLTPVAAGGKARPSGPIDEELRRIHSAHAPEVREVASDNEIGRGIVEEDARRLSAQKRSVRKQERARREQGAGDSAGEGVDQAPDATFPSADSIGAKRGR</sequence>
<evidence type="ECO:0000256" key="1">
    <source>
        <dbReference type="SAM" id="MobiDB-lite"/>
    </source>
</evidence>
<dbReference type="AlphaFoldDB" id="A0A7V8JWD7"/>
<organism evidence="2 3">
    <name type="scientific">Herbaspirillum frisingense</name>
    <dbReference type="NCBI Taxonomy" id="92645"/>
    <lineage>
        <taxon>Bacteria</taxon>
        <taxon>Pseudomonadati</taxon>
        <taxon>Pseudomonadota</taxon>
        <taxon>Betaproteobacteria</taxon>
        <taxon>Burkholderiales</taxon>
        <taxon>Oxalobacteraceae</taxon>
        <taxon>Herbaspirillum</taxon>
    </lineage>
</organism>
<dbReference type="Proteomes" id="UP000462435">
    <property type="component" value="Unassembled WGS sequence"/>
</dbReference>
<evidence type="ECO:0000313" key="2">
    <source>
        <dbReference type="EMBL" id="KAF1048841.1"/>
    </source>
</evidence>
<feature type="compositionally biased region" description="Basic and acidic residues" evidence="1">
    <location>
        <begin position="48"/>
        <end position="58"/>
    </location>
</feature>
<protein>
    <submittedName>
        <fullName evidence="2">Uncharacterized protein</fullName>
    </submittedName>
</protein>
<accession>A0A7V8JWD7</accession>
<dbReference type="EMBL" id="WNDX01000002">
    <property type="protein sequence ID" value="KAF1048841.1"/>
    <property type="molecule type" value="Genomic_DNA"/>
</dbReference>
<reference evidence="3" key="1">
    <citation type="journal article" date="2020" name="MBio">
        <title>Horizontal gene transfer to a defensive symbiont with a reduced genome amongst a multipartite beetle microbiome.</title>
        <authorList>
            <person name="Waterworth S.C."/>
            <person name="Florez L.V."/>
            <person name="Rees E.R."/>
            <person name="Hertweck C."/>
            <person name="Kaltenpoth M."/>
            <person name="Kwan J.C."/>
        </authorList>
    </citation>
    <scope>NUCLEOTIDE SEQUENCE [LARGE SCALE GENOMIC DNA]</scope>
</reference>